<feature type="compositionally biased region" description="Basic residues" evidence="1">
    <location>
        <begin position="129"/>
        <end position="143"/>
    </location>
</feature>
<dbReference type="RefSeq" id="WP_050735126.1">
    <property type="nucleotide sequence ID" value="NZ_BPQZ01000004.1"/>
</dbReference>
<name>A0AA37WTH9_9HYPH</name>
<feature type="compositionally biased region" description="Basic and acidic residues" evidence="1">
    <location>
        <begin position="1"/>
        <end position="19"/>
    </location>
</feature>
<evidence type="ECO:0000313" key="3">
    <source>
        <dbReference type="Proteomes" id="UP001157440"/>
    </source>
</evidence>
<reference evidence="3" key="1">
    <citation type="journal article" date="2019" name="Int. J. Syst. Evol. Microbiol.">
        <title>The Global Catalogue of Microorganisms (GCM) 10K type strain sequencing project: providing services to taxonomists for standard genome sequencing and annotation.</title>
        <authorList>
            <consortium name="The Broad Institute Genomics Platform"/>
            <consortium name="The Broad Institute Genome Sequencing Center for Infectious Disease"/>
            <person name="Wu L."/>
            <person name="Ma J."/>
        </authorList>
    </citation>
    <scope>NUCLEOTIDE SEQUENCE [LARGE SCALE GENOMIC DNA]</scope>
    <source>
        <strain evidence="3">NBRC 103632</strain>
    </source>
</reference>
<keyword evidence="3" id="KW-1185">Reference proteome</keyword>
<gene>
    <name evidence="2" type="ORF">GCM10007890_44910</name>
</gene>
<evidence type="ECO:0000256" key="1">
    <source>
        <dbReference type="SAM" id="MobiDB-lite"/>
    </source>
</evidence>
<dbReference type="EMBL" id="BSPL01000023">
    <property type="protein sequence ID" value="GLS72476.1"/>
    <property type="molecule type" value="Genomic_DNA"/>
</dbReference>
<protein>
    <submittedName>
        <fullName evidence="2">Uncharacterized protein</fullName>
    </submittedName>
</protein>
<dbReference type="Proteomes" id="UP001157440">
    <property type="component" value="Unassembled WGS sequence"/>
</dbReference>
<dbReference type="AlphaFoldDB" id="A0AA37WTH9"/>
<evidence type="ECO:0000313" key="2">
    <source>
        <dbReference type="EMBL" id="GLS72476.1"/>
    </source>
</evidence>
<proteinExistence type="predicted"/>
<feature type="region of interest" description="Disordered" evidence="1">
    <location>
        <begin position="1"/>
        <end position="24"/>
    </location>
</feature>
<sequence>MRASDDSHPRDRTLPRREPPAGSHPLALWRTARLPDIEASAIREVRRALAGGVCLHHRSWPAARRGEAAAAIAVTLDLTRRAEPDPAVVDLALSTVLVAAWRGDAAARTVLAHVLAGLPPDVRGGRPGRPGRRRAGRRPPPRR</sequence>
<organism evidence="2 3">
    <name type="scientific">Methylobacterium tardum</name>
    <dbReference type="NCBI Taxonomy" id="374432"/>
    <lineage>
        <taxon>Bacteria</taxon>
        <taxon>Pseudomonadati</taxon>
        <taxon>Pseudomonadota</taxon>
        <taxon>Alphaproteobacteria</taxon>
        <taxon>Hyphomicrobiales</taxon>
        <taxon>Methylobacteriaceae</taxon>
        <taxon>Methylobacterium</taxon>
    </lineage>
</organism>
<comment type="caution">
    <text evidence="2">The sequence shown here is derived from an EMBL/GenBank/DDBJ whole genome shotgun (WGS) entry which is preliminary data.</text>
</comment>
<feature type="region of interest" description="Disordered" evidence="1">
    <location>
        <begin position="118"/>
        <end position="143"/>
    </location>
</feature>
<accession>A0AA37WTH9</accession>